<dbReference type="Pfam" id="PF04453">
    <property type="entry name" value="LptD"/>
    <property type="match status" value="1"/>
</dbReference>
<dbReference type="RefSeq" id="WP_121171139.1">
    <property type="nucleotide sequence ID" value="NZ_RBIN01000002.1"/>
</dbReference>
<dbReference type="GO" id="GO:1990351">
    <property type="term" value="C:transporter complex"/>
    <property type="evidence" value="ECO:0007669"/>
    <property type="project" value="TreeGrafter"/>
</dbReference>
<dbReference type="Proteomes" id="UP000281975">
    <property type="component" value="Unassembled WGS sequence"/>
</dbReference>
<dbReference type="GO" id="GO:0015920">
    <property type="term" value="P:lipopolysaccharide transport"/>
    <property type="evidence" value="ECO:0007669"/>
    <property type="project" value="InterPro"/>
</dbReference>
<dbReference type="PANTHER" id="PTHR30189">
    <property type="entry name" value="LPS-ASSEMBLY PROTEIN"/>
    <property type="match status" value="1"/>
</dbReference>
<comment type="function">
    <text evidence="4">Together with LptE, is involved in the assembly of lipopolysaccharide (LPS) at the surface of the outer membrane.</text>
</comment>
<keyword evidence="2 4" id="KW-0472">Membrane</keyword>
<comment type="caution">
    <text evidence="4">Lacks conserved residue(s) required for the propagation of feature annotation.</text>
</comment>
<dbReference type="HAMAP" id="MF_01411">
    <property type="entry name" value="LPS_assembly_LptD"/>
    <property type="match status" value="1"/>
</dbReference>
<dbReference type="Pfam" id="PF03968">
    <property type="entry name" value="LptD_N"/>
    <property type="match status" value="1"/>
</dbReference>
<dbReference type="InterPro" id="IPR007543">
    <property type="entry name" value="LptD_C"/>
</dbReference>
<dbReference type="AlphaFoldDB" id="A0A420WZ27"/>
<gene>
    <name evidence="4" type="primary">lptD</name>
    <name evidence="8" type="ORF">C7446_0579</name>
</gene>
<dbReference type="Pfam" id="PF19838">
    <property type="entry name" value="LptD_2"/>
    <property type="match status" value="1"/>
</dbReference>
<dbReference type="PANTHER" id="PTHR30189:SF1">
    <property type="entry name" value="LPS-ASSEMBLY PROTEIN LPTD"/>
    <property type="match status" value="1"/>
</dbReference>
<evidence type="ECO:0000313" key="9">
    <source>
        <dbReference type="Proteomes" id="UP000281975"/>
    </source>
</evidence>
<comment type="caution">
    <text evidence="8">The sequence shown here is derived from an EMBL/GenBank/DDBJ whole genome shotgun (WGS) entry which is preliminary data.</text>
</comment>
<feature type="domain" description="Organic solvent tolerance-like N-terminal" evidence="5">
    <location>
        <begin position="75"/>
        <end position="201"/>
    </location>
</feature>
<sequence length="809" mass="92777" precursor="true">MGQRLFWTAASLTGLLTSIGAQAAPDPLPADQLDWQPWGDDRPSDALCRGHYVMPEYRLAPGETPSRVRTSSDSADYGADGQAILHGDVVLRRGEQQLEASRITVNEARTRATLDGPLTYRRPGMLVRGSDGQVSLNSDAAHVDQAHYVVHDQHLRGDANRVARLEDGRYRMTSATYTSCDPQSRLWKIVGSDVTLNREEGYGTATNARLEVEDVPVFYWPWVRFPIDDRRQSGFLWPTVGFSGDSGLDYSQPYYLNLAPNYDATITPRYMVNRGAMLGGQFRYMIDERNAGFIEGNYLPNDREGTDEDDADEDLQGEDRWLFRFAQNGQINDRTLYNLRYGAASDGNYFDDFGQTFGEKDTDNLERLARIDYAGSAWHLQARARGYQKMDYPLDDDDKPFYELPALIANGRWSQPSGLYEEWNTSVINFWRDVQSDEVPIREAATGTRVNLAPAIGYRRSPSWGFFEPRVQMMYTQYDLDWHNRDGAEGRDETPDRAVPVYSVDSGLVFEREASFFGNDYRQTLEPRLYYAYVPYRDQSEYPEFDTDEQPLSYGQLWSPFRFSGIDRIGDVNKVSYGVSSRFLEGDSGRERLALSLGQSHYFENRRVVDAQYENFDDTYRDELDYRNHRDESPVIGQLDWQMTEYWSARQALFYDTNRGRTEKSASYLRYHNPEGGLVLNLGYRWEVEGFDPSGDYDDRLGYDRDEYDVSLAWQATPGVSLMGRYLYDQTNSRSLEKLAGVRFDDCCYGVEVAWREWVDDDDSANTIEDDETKRGIFLRFVLKGLGGLGTSTDSYYADAIPGYRPDRF</sequence>
<dbReference type="OrthoDB" id="9760225at2"/>
<keyword evidence="1 4" id="KW-0732">Signal</keyword>
<evidence type="ECO:0000256" key="1">
    <source>
        <dbReference type="ARBA" id="ARBA00022729"/>
    </source>
</evidence>
<comment type="similarity">
    <text evidence="4">Belongs to the LptD family.</text>
</comment>
<keyword evidence="9" id="KW-1185">Reference proteome</keyword>
<dbReference type="InterPro" id="IPR045659">
    <property type="entry name" value="LptD_2"/>
</dbReference>
<proteinExistence type="inferred from homology"/>
<evidence type="ECO:0000313" key="8">
    <source>
        <dbReference type="EMBL" id="RKR06598.1"/>
    </source>
</evidence>
<dbReference type="GO" id="GO:0009279">
    <property type="term" value="C:cell outer membrane"/>
    <property type="evidence" value="ECO:0007669"/>
    <property type="project" value="UniProtKB-SubCell"/>
</dbReference>
<organism evidence="8 9">
    <name type="scientific">Kushneria sinocarnis</name>
    <dbReference type="NCBI Taxonomy" id="595502"/>
    <lineage>
        <taxon>Bacteria</taxon>
        <taxon>Pseudomonadati</taxon>
        <taxon>Pseudomonadota</taxon>
        <taxon>Gammaproteobacteria</taxon>
        <taxon>Oceanospirillales</taxon>
        <taxon>Halomonadaceae</taxon>
        <taxon>Kushneria</taxon>
    </lineage>
</organism>
<evidence type="ECO:0000256" key="2">
    <source>
        <dbReference type="ARBA" id="ARBA00023136"/>
    </source>
</evidence>
<comment type="subcellular location">
    <subcellularLocation>
        <location evidence="4">Cell outer membrane</location>
    </subcellularLocation>
</comment>
<comment type="subunit">
    <text evidence="4">Component of the lipopolysaccharide transport and assembly complex. Interacts with LptE and LptA.</text>
</comment>
<name>A0A420WZ27_9GAMM</name>
<dbReference type="InterPro" id="IPR020889">
    <property type="entry name" value="LipoPS_assembly_LptD"/>
</dbReference>
<feature type="chain" id="PRO_5019595317" description="LPS-assembly protein LptD" evidence="4">
    <location>
        <begin position="24"/>
        <end position="809"/>
    </location>
</feature>
<dbReference type="GO" id="GO:0043165">
    <property type="term" value="P:Gram-negative-bacterium-type cell outer membrane assembly"/>
    <property type="evidence" value="ECO:0007669"/>
    <property type="project" value="UniProtKB-UniRule"/>
</dbReference>
<dbReference type="InterPro" id="IPR005653">
    <property type="entry name" value="OstA-like_N"/>
</dbReference>
<evidence type="ECO:0000259" key="5">
    <source>
        <dbReference type="Pfam" id="PF03968"/>
    </source>
</evidence>
<reference evidence="8 9" key="1">
    <citation type="submission" date="2018-10" db="EMBL/GenBank/DDBJ databases">
        <title>Genomic Encyclopedia of Type Strains, Phase IV (KMG-IV): sequencing the most valuable type-strain genomes for metagenomic binning, comparative biology and taxonomic classification.</title>
        <authorList>
            <person name="Goeker M."/>
        </authorList>
    </citation>
    <scope>NUCLEOTIDE SEQUENCE [LARGE SCALE GENOMIC DNA]</scope>
    <source>
        <strain evidence="8 9">DSM 23229</strain>
    </source>
</reference>
<feature type="signal peptide" evidence="4">
    <location>
        <begin position="1"/>
        <end position="23"/>
    </location>
</feature>
<evidence type="ECO:0000256" key="4">
    <source>
        <dbReference type="HAMAP-Rule" id="MF_01411"/>
    </source>
</evidence>
<dbReference type="EMBL" id="RBIN01000002">
    <property type="protein sequence ID" value="RKR06598.1"/>
    <property type="molecule type" value="Genomic_DNA"/>
</dbReference>
<feature type="domain" description="LPS-assembly protein LptD central" evidence="7">
    <location>
        <begin position="206"/>
        <end position="304"/>
    </location>
</feature>
<keyword evidence="3 4" id="KW-0998">Cell outer membrane</keyword>
<evidence type="ECO:0000256" key="3">
    <source>
        <dbReference type="ARBA" id="ARBA00023237"/>
    </source>
</evidence>
<dbReference type="InterPro" id="IPR050218">
    <property type="entry name" value="LptD"/>
</dbReference>
<protein>
    <recommendedName>
        <fullName evidence="4">LPS-assembly protein LptD</fullName>
    </recommendedName>
</protein>
<evidence type="ECO:0000259" key="6">
    <source>
        <dbReference type="Pfam" id="PF04453"/>
    </source>
</evidence>
<evidence type="ECO:0000259" key="7">
    <source>
        <dbReference type="Pfam" id="PF19838"/>
    </source>
</evidence>
<feature type="domain" description="LptD C-terminal" evidence="6">
    <location>
        <begin position="319"/>
        <end position="718"/>
    </location>
</feature>
<accession>A0A420WZ27</accession>